<evidence type="ECO:0000313" key="2">
    <source>
        <dbReference type="Proteomes" id="UP000070544"/>
    </source>
</evidence>
<dbReference type="EMBL" id="KQ965763">
    <property type="protein sequence ID" value="KXS15241.1"/>
    <property type="molecule type" value="Genomic_DNA"/>
</dbReference>
<organism evidence="1 2">
    <name type="scientific">Gonapodya prolifera (strain JEL478)</name>
    <name type="common">Monoblepharis prolifera</name>
    <dbReference type="NCBI Taxonomy" id="1344416"/>
    <lineage>
        <taxon>Eukaryota</taxon>
        <taxon>Fungi</taxon>
        <taxon>Fungi incertae sedis</taxon>
        <taxon>Chytridiomycota</taxon>
        <taxon>Chytridiomycota incertae sedis</taxon>
        <taxon>Monoblepharidomycetes</taxon>
        <taxon>Monoblepharidales</taxon>
        <taxon>Gonapodyaceae</taxon>
        <taxon>Gonapodya</taxon>
    </lineage>
</organism>
<evidence type="ECO:0000313" key="1">
    <source>
        <dbReference type="EMBL" id="KXS15241.1"/>
    </source>
</evidence>
<accession>A0A139AEL6</accession>
<reference evidence="1 2" key="1">
    <citation type="journal article" date="2015" name="Genome Biol. Evol.">
        <title>Phylogenomic analyses indicate that early fungi evolved digesting cell walls of algal ancestors of land plants.</title>
        <authorList>
            <person name="Chang Y."/>
            <person name="Wang S."/>
            <person name="Sekimoto S."/>
            <person name="Aerts A.L."/>
            <person name="Choi C."/>
            <person name="Clum A."/>
            <person name="LaButti K.M."/>
            <person name="Lindquist E.A."/>
            <person name="Yee Ngan C."/>
            <person name="Ohm R.A."/>
            <person name="Salamov A.A."/>
            <person name="Grigoriev I.V."/>
            <person name="Spatafora J.W."/>
            <person name="Berbee M.L."/>
        </authorList>
    </citation>
    <scope>NUCLEOTIDE SEQUENCE [LARGE SCALE GENOMIC DNA]</scope>
    <source>
        <strain evidence="1 2">JEL478</strain>
    </source>
</reference>
<proteinExistence type="predicted"/>
<keyword evidence="2" id="KW-1185">Reference proteome</keyword>
<name>A0A139AEL6_GONPJ</name>
<dbReference type="AlphaFoldDB" id="A0A139AEL6"/>
<gene>
    <name evidence="1" type="ORF">M427DRAFT_56869</name>
</gene>
<sequence>MVIPGWIEISASANAWHPTQIITIIVSICTLDVYALAKHHVLLFAQPPLMEKFAPQLLYVRVVGNVGGSLSRRFLTGRKREFPKNLPPTKVS</sequence>
<protein>
    <submittedName>
        <fullName evidence="1">Uncharacterized protein</fullName>
    </submittedName>
</protein>
<dbReference type="Proteomes" id="UP000070544">
    <property type="component" value="Unassembled WGS sequence"/>
</dbReference>